<name>A0A0M9F119_FUSLA</name>
<reference evidence="1 2" key="1">
    <citation type="submission" date="2015-04" db="EMBL/GenBank/DDBJ databases">
        <title>The draft genome sequence of Fusarium langsethiae, a T-2/HT-2 mycotoxin producer.</title>
        <authorList>
            <person name="Lysoe E."/>
            <person name="Divon H.H."/>
            <person name="Terzi V."/>
            <person name="Orru L."/>
            <person name="Lamontanara A."/>
            <person name="Kolseth A.-K."/>
            <person name="Frandsen R.J."/>
            <person name="Nielsen K."/>
            <person name="Thrane U."/>
        </authorList>
    </citation>
    <scope>NUCLEOTIDE SEQUENCE [LARGE SCALE GENOMIC DNA]</scope>
    <source>
        <strain evidence="1 2">Fl201059</strain>
    </source>
</reference>
<gene>
    <name evidence="1" type="ORF">FLAG1_03342</name>
</gene>
<organism evidence="1 2">
    <name type="scientific">Fusarium langsethiae</name>
    <dbReference type="NCBI Taxonomy" id="179993"/>
    <lineage>
        <taxon>Eukaryota</taxon>
        <taxon>Fungi</taxon>
        <taxon>Dikarya</taxon>
        <taxon>Ascomycota</taxon>
        <taxon>Pezizomycotina</taxon>
        <taxon>Sordariomycetes</taxon>
        <taxon>Hypocreomycetidae</taxon>
        <taxon>Hypocreales</taxon>
        <taxon>Nectriaceae</taxon>
        <taxon>Fusarium</taxon>
    </lineage>
</organism>
<evidence type="ECO:0000313" key="1">
    <source>
        <dbReference type="EMBL" id="KPA43710.1"/>
    </source>
</evidence>
<keyword evidence="2" id="KW-1185">Reference proteome</keyword>
<evidence type="ECO:0000313" key="2">
    <source>
        <dbReference type="Proteomes" id="UP000037904"/>
    </source>
</evidence>
<dbReference type="EMBL" id="JXCE01000037">
    <property type="protein sequence ID" value="KPA43710.1"/>
    <property type="molecule type" value="Genomic_DNA"/>
</dbReference>
<sequence>MRTPNDAQEISSISQSLAESMNYLALLFWPEGEFYRSLLRSETGSNSWIRSLVGLACAINSIIQAVHTQSTGFWGEFLLQILPEKVVWAITCFPPGPCQLR</sequence>
<comment type="caution">
    <text evidence="1">The sequence shown here is derived from an EMBL/GenBank/DDBJ whole genome shotgun (WGS) entry which is preliminary data.</text>
</comment>
<accession>A0A0M9F119</accession>
<protein>
    <submittedName>
        <fullName evidence="1">Uncharacterized protein</fullName>
    </submittedName>
</protein>
<proteinExistence type="predicted"/>
<dbReference type="AlphaFoldDB" id="A0A0M9F119"/>
<dbReference type="Proteomes" id="UP000037904">
    <property type="component" value="Unassembled WGS sequence"/>
</dbReference>